<feature type="transmembrane region" description="Helical" evidence="1">
    <location>
        <begin position="155"/>
        <end position="176"/>
    </location>
</feature>
<feature type="transmembrane region" description="Helical" evidence="1">
    <location>
        <begin position="122"/>
        <end position="143"/>
    </location>
</feature>
<gene>
    <name evidence="2" type="ORF">IGX34_07785</name>
</gene>
<keyword evidence="1" id="KW-0812">Transmembrane</keyword>
<feature type="transmembrane region" description="Helical" evidence="1">
    <location>
        <begin position="182"/>
        <end position="207"/>
    </location>
</feature>
<name>A0ABR9G8B7_9GAMM</name>
<feature type="transmembrane region" description="Helical" evidence="1">
    <location>
        <begin position="12"/>
        <end position="32"/>
    </location>
</feature>
<sequence length="217" mass="24076">MPITHTLNGKTRWLAVLIALAGWSGLLLQWYLLQRAAQTDGRGIGQLLVAYFGYFTILTNLLVCAAVSWPLAAPTSAPGRFFLRPAAIGWVTASIVFVGLAYHLLLRRIWQPQGLHWVANTLLHYVTPGLFVIYSLAMLRGIALRWTAPLWWSGYLVAYFVYALVRGALIGSYPYGFIDVAALGYAVTIRNGCFLLLAFLLLGYVLIGAWRLGSRRS</sequence>
<keyword evidence="3" id="KW-1185">Reference proteome</keyword>
<keyword evidence="1" id="KW-1133">Transmembrane helix</keyword>
<evidence type="ECO:0000313" key="3">
    <source>
        <dbReference type="Proteomes" id="UP000651010"/>
    </source>
</evidence>
<comment type="caution">
    <text evidence="2">The sequence shown here is derived from an EMBL/GenBank/DDBJ whole genome shotgun (WGS) entry which is preliminary data.</text>
</comment>
<dbReference type="NCBIfam" id="NF038065">
    <property type="entry name" value="Pr6Pr"/>
    <property type="match status" value="1"/>
</dbReference>
<feature type="transmembrane region" description="Helical" evidence="1">
    <location>
        <begin position="44"/>
        <end position="69"/>
    </location>
</feature>
<accession>A0ABR9G8B7</accession>
<keyword evidence="1" id="KW-0472">Membrane</keyword>
<reference evidence="2 3" key="1">
    <citation type="submission" date="2020-09" db="EMBL/GenBank/DDBJ databases">
        <title>Dyella sp. 7MK23 isolated from forest soil.</title>
        <authorList>
            <person name="Fu J."/>
        </authorList>
    </citation>
    <scope>NUCLEOTIDE SEQUENCE [LARGE SCALE GENOMIC DNA]</scope>
    <source>
        <strain evidence="2 3">7MK23</strain>
    </source>
</reference>
<dbReference type="InterPro" id="IPR049713">
    <property type="entry name" value="Pr6Pr-like"/>
</dbReference>
<protein>
    <submittedName>
        <fullName evidence="2">Pr6Pr family membrane protein</fullName>
    </submittedName>
</protein>
<dbReference type="EMBL" id="JACZZA010000003">
    <property type="protein sequence ID" value="MBE1160285.1"/>
    <property type="molecule type" value="Genomic_DNA"/>
</dbReference>
<evidence type="ECO:0000256" key="1">
    <source>
        <dbReference type="SAM" id="Phobius"/>
    </source>
</evidence>
<evidence type="ECO:0000313" key="2">
    <source>
        <dbReference type="EMBL" id="MBE1160285.1"/>
    </source>
</evidence>
<dbReference type="RefSeq" id="WP_192555139.1">
    <property type="nucleotide sequence ID" value="NZ_JACZZA010000003.1"/>
</dbReference>
<feature type="transmembrane region" description="Helical" evidence="1">
    <location>
        <begin position="81"/>
        <end position="102"/>
    </location>
</feature>
<dbReference type="Proteomes" id="UP000651010">
    <property type="component" value="Unassembled WGS sequence"/>
</dbReference>
<organism evidence="2 3">
    <name type="scientific">Dyella acidiphila</name>
    <dbReference type="NCBI Taxonomy" id="2775866"/>
    <lineage>
        <taxon>Bacteria</taxon>
        <taxon>Pseudomonadati</taxon>
        <taxon>Pseudomonadota</taxon>
        <taxon>Gammaproteobacteria</taxon>
        <taxon>Lysobacterales</taxon>
        <taxon>Rhodanobacteraceae</taxon>
        <taxon>Dyella</taxon>
    </lineage>
</organism>
<proteinExistence type="predicted"/>